<evidence type="ECO:0000256" key="1">
    <source>
        <dbReference type="SAM" id="MobiDB-lite"/>
    </source>
</evidence>
<gene>
    <name evidence="2" type="ORF">K452DRAFT_157642</name>
</gene>
<sequence length="161" mass="17549">MTQPTCPMHPSPSTFEIALLFVSRPRARSSQIPPRTHVNIPSGCIHTAAMRESSPQPPSLPGQGRWTSSRPSPKINRSNKKKKKKLVSTGKRRRPPSRRAGVPPPRHARHRNASATPPQRASSLSCPIALMTIARSACAASEGKLQAASRTPDAARRLPRH</sequence>
<feature type="region of interest" description="Disordered" evidence="1">
    <location>
        <begin position="49"/>
        <end position="123"/>
    </location>
</feature>
<evidence type="ECO:0000313" key="2">
    <source>
        <dbReference type="EMBL" id="KAF2135916.1"/>
    </source>
</evidence>
<evidence type="ECO:0000313" key="3">
    <source>
        <dbReference type="Proteomes" id="UP000799438"/>
    </source>
</evidence>
<dbReference type="Proteomes" id="UP000799438">
    <property type="component" value="Unassembled WGS sequence"/>
</dbReference>
<feature type="compositionally biased region" description="Polar residues" evidence="1">
    <location>
        <begin position="113"/>
        <end position="123"/>
    </location>
</feature>
<reference evidence="2" key="1">
    <citation type="journal article" date="2020" name="Stud. Mycol.">
        <title>101 Dothideomycetes genomes: a test case for predicting lifestyles and emergence of pathogens.</title>
        <authorList>
            <person name="Haridas S."/>
            <person name="Albert R."/>
            <person name="Binder M."/>
            <person name="Bloem J."/>
            <person name="Labutti K."/>
            <person name="Salamov A."/>
            <person name="Andreopoulos B."/>
            <person name="Baker S."/>
            <person name="Barry K."/>
            <person name="Bills G."/>
            <person name="Bluhm B."/>
            <person name="Cannon C."/>
            <person name="Castanera R."/>
            <person name="Culley D."/>
            <person name="Daum C."/>
            <person name="Ezra D."/>
            <person name="Gonzalez J."/>
            <person name="Henrissat B."/>
            <person name="Kuo A."/>
            <person name="Liang C."/>
            <person name="Lipzen A."/>
            <person name="Lutzoni F."/>
            <person name="Magnuson J."/>
            <person name="Mondo S."/>
            <person name="Nolan M."/>
            <person name="Ohm R."/>
            <person name="Pangilinan J."/>
            <person name="Park H.-J."/>
            <person name="Ramirez L."/>
            <person name="Alfaro M."/>
            <person name="Sun H."/>
            <person name="Tritt A."/>
            <person name="Yoshinaga Y."/>
            <person name="Zwiers L.-H."/>
            <person name="Turgeon B."/>
            <person name="Goodwin S."/>
            <person name="Spatafora J."/>
            <person name="Crous P."/>
            <person name="Grigoriev I."/>
        </authorList>
    </citation>
    <scope>NUCLEOTIDE SEQUENCE</scope>
    <source>
        <strain evidence="2">CBS 121167</strain>
    </source>
</reference>
<feature type="region of interest" description="Disordered" evidence="1">
    <location>
        <begin position="138"/>
        <end position="161"/>
    </location>
</feature>
<dbReference type="RefSeq" id="XP_033391634.1">
    <property type="nucleotide sequence ID" value="XM_033535616.1"/>
</dbReference>
<name>A0A6A6AWE5_9PEZI</name>
<organism evidence="2 3">
    <name type="scientific">Aplosporella prunicola CBS 121167</name>
    <dbReference type="NCBI Taxonomy" id="1176127"/>
    <lineage>
        <taxon>Eukaryota</taxon>
        <taxon>Fungi</taxon>
        <taxon>Dikarya</taxon>
        <taxon>Ascomycota</taxon>
        <taxon>Pezizomycotina</taxon>
        <taxon>Dothideomycetes</taxon>
        <taxon>Dothideomycetes incertae sedis</taxon>
        <taxon>Botryosphaeriales</taxon>
        <taxon>Aplosporellaceae</taxon>
        <taxon>Aplosporella</taxon>
    </lineage>
</organism>
<protein>
    <submittedName>
        <fullName evidence="2">Uncharacterized protein</fullName>
    </submittedName>
</protein>
<dbReference type="AlphaFoldDB" id="A0A6A6AWE5"/>
<accession>A0A6A6AWE5</accession>
<proteinExistence type="predicted"/>
<feature type="compositionally biased region" description="Basic residues" evidence="1">
    <location>
        <begin position="77"/>
        <end position="97"/>
    </location>
</feature>
<dbReference type="GeneID" id="54293110"/>
<keyword evidence="3" id="KW-1185">Reference proteome</keyword>
<dbReference type="EMBL" id="ML995544">
    <property type="protein sequence ID" value="KAF2135916.1"/>
    <property type="molecule type" value="Genomic_DNA"/>
</dbReference>